<feature type="transmembrane region" description="Helical" evidence="5">
    <location>
        <begin position="294"/>
        <end position="319"/>
    </location>
</feature>
<dbReference type="InterPro" id="IPR036259">
    <property type="entry name" value="MFS_trans_sf"/>
</dbReference>
<keyword evidence="8" id="KW-1185">Reference proteome</keyword>
<keyword evidence="4 5" id="KW-0472">Membrane</keyword>
<evidence type="ECO:0000256" key="3">
    <source>
        <dbReference type="ARBA" id="ARBA00022989"/>
    </source>
</evidence>
<accession>A0ABQ5KJC0</accession>
<reference evidence="7" key="1">
    <citation type="submission" date="2022-03" db="EMBL/GenBank/DDBJ databases">
        <title>Draft genome sequence of Aduncisulcus paluster, a free-living microaerophilic Fornicata.</title>
        <authorList>
            <person name="Yuyama I."/>
            <person name="Kume K."/>
            <person name="Tamura T."/>
            <person name="Inagaki Y."/>
            <person name="Hashimoto T."/>
        </authorList>
    </citation>
    <scope>NUCLEOTIDE SEQUENCE</scope>
    <source>
        <strain evidence="7">NY0171</strain>
    </source>
</reference>
<dbReference type="EMBL" id="BQXS01010015">
    <property type="protein sequence ID" value="GKT32606.1"/>
    <property type="molecule type" value="Genomic_DNA"/>
</dbReference>
<feature type="transmembrane region" description="Helical" evidence="5">
    <location>
        <begin position="204"/>
        <end position="222"/>
    </location>
</feature>
<feature type="transmembrane region" description="Helical" evidence="5">
    <location>
        <begin position="388"/>
        <end position="413"/>
    </location>
</feature>
<gene>
    <name evidence="7" type="ORF">ADUPG1_006718</name>
</gene>
<name>A0ABQ5KJC0_9EUKA</name>
<dbReference type="Proteomes" id="UP001057375">
    <property type="component" value="Unassembled WGS sequence"/>
</dbReference>
<dbReference type="Gene3D" id="1.20.1720.10">
    <property type="entry name" value="Multidrug resistance protein D"/>
    <property type="match status" value="1"/>
</dbReference>
<evidence type="ECO:0000313" key="8">
    <source>
        <dbReference type="Proteomes" id="UP001057375"/>
    </source>
</evidence>
<evidence type="ECO:0000256" key="4">
    <source>
        <dbReference type="ARBA" id="ARBA00023136"/>
    </source>
</evidence>
<dbReference type="InterPro" id="IPR020846">
    <property type="entry name" value="MFS_dom"/>
</dbReference>
<dbReference type="PROSITE" id="PS50850">
    <property type="entry name" value="MFS"/>
    <property type="match status" value="1"/>
</dbReference>
<evidence type="ECO:0000313" key="7">
    <source>
        <dbReference type="EMBL" id="GKT32606.1"/>
    </source>
</evidence>
<keyword evidence="2 5" id="KW-0812">Transmembrane</keyword>
<feature type="transmembrane region" description="Helical" evidence="5">
    <location>
        <begin position="174"/>
        <end position="198"/>
    </location>
</feature>
<dbReference type="CDD" id="cd17321">
    <property type="entry name" value="MFS_MMR_MDR_like"/>
    <property type="match status" value="1"/>
</dbReference>
<feature type="transmembrane region" description="Helical" evidence="5">
    <location>
        <begin position="339"/>
        <end position="356"/>
    </location>
</feature>
<evidence type="ECO:0000256" key="1">
    <source>
        <dbReference type="ARBA" id="ARBA00004141"/>
    </source>
</evidence>
<proteinExistence type="predicted"/>
<dbReference type="InterPro" id="IPR011701">
    <property type="entry name" value="MFS"/>
</dbReference>
<protein>
    <submittedName>
        <fullName evidence="7">Major facilitator superfamily like protein</fullName>
    </submittedName>
</protein>
<comment type="subcellular location">
    <subcellularLocation>
        <location evidence="1">Membrane</location>
        <topology evidence="1">Multi-pass membrane protein</topology>
    </subcellularLocation>
</comment>
<feature type="transmembrane region" description="Helical" evidence="5">
    <location>
        <begin position="234"/>
        <end position="253"/>
    </location>
</feature>
<feature type="domain" description="Major facilitator superfamily (MFS) profile" evidence="6">
    <location>
        <begin position="42"/>
        <end position="499"/>
    </location>
</feature>
<sequence length="551" mass="60632">MVKLADDLDPRLGEEEEFIGDKEIDPETGIVYLKNHMQAGLLMTVLAGSLILSAMDLSIISVCLYDIGKTFGVDESSTEWITLTYNLALSAGSTIAGKIGDRYGTVIVHRIGMFFFIIFSAFCGIGRWVPSPYGIPFMAAMRAFQGLAASLLITNNMSLMIHFSRHDSLPSCQVLATLFMSIATAIGPVLGGIFAQYIGWEWCFFINLPLGIIWLILGWVYLPPVKKIKEAKFDIVGAVFLFVSLVIVVFGISWLENSIWLGILIFLIGCASLAGTIVWEYYQEFPILPIPLLLFKPCMSSLVGAFITFAAQACCIYQVPQLMQHSYNFTTTEIGLCYIPMSIFLILGSVVCGIFMKKYIAFYEKLVSVLGQGLFLFLMAAVTKINAWLIAAMLCFVAMFLGSFQTVNTGYVLGSAPVNLRGVASGLVSTFREMGYAAGTSIAICVQDLALEAMGDDPSDLDKIPAADFEQASMVTYIVMGIIALLSLLCLLMSPHSPHEVHLKGHPEYKPGNKPRIGTKFLEINARKYFADKKRLLTEKSRLLDSSQEDD</sequence>
<dbReference type="Gene3D" id="1.20.1250.20">
    <property type="entry name" value="MFS general substrate transporter like domains"/>
    <property type="match status" value="1"/>
</dbReference>
<dbReference type="Pfam" id="PF07690">
    <property type="entry name" value="MFS_1"/>
    <property type="match status" value="1"/>
</dbReference>
<comment type="caution">
    <text evidence="7">The sequence shown here is derived from an EMBL/GenBank/DDBJ whole genome shotgun (WGS) entry which is preliminary data.</text>
</comment>
<feature type="transmembrane region" description="Helical" evidence="5">
    <location>
        <begin position="259"/>
        <end position="282"/>
    </location>
</feature>
<evidence type="ECO:0000256" key="2">
    <source>
        <dbReference type="ARBA" id="ARBA00022692"/>
    </source>
</evidence>
<feature type="transmembrane region" description="Helical" evidence="5">
    <location>
        <begin position="41"/>
        <end position="68"/>
    </location>
</feature>
<dbReference type="SUPFAM" id="SSF103473">
    <property type="entry name" value="MFS general substrate transporter"/>
    <property type="match status" value="1"/>
</dbReference>
<keyword evidence="3 5" id="KW-1133">Transmembrane helix</keyword>
<evidence type="ECO:0000259" key="6">
    <source>
        <dbReference type="PROSITE" id="PS50850"/>
    </source>
</evidence>
<organism evidence="7 8">
    <name type="scientific">Aduncisulcus paluster</name>
    <dbReference type="NCBI Taxonomy" id="2918883"/>
    <lineage>
        <taxon>Eukaryota</taxon>
        <taxon>Metamonada</taxon>
        <taxon>Carpediemonas-like organisms</taxon>
        <taxon>Aduncisulcus</taxon>
    </lineage>
</organism>
<dbReference type="PANTHER" id="PTHR23501">
    <property type="entry name" value="MAJOR FACILITATOR SUPERFAMILY"/>
    <property type="match status" value="1"/>
</dbReference>
<feature type="transmembrane region" description="Helical" evidence="5">
    <location>
        <begin position="474"/>
        <end position="494"/>
    </location>
</feature>
<feature type="transmembrane region" description="Helical" evidence="5">
    <location>
        <begin position="111"/>
        <end position="129"/>
    </location>
</feature>
<evidence type="ECO:0000256" key="5">
    <source>
        <dbReference type="SAM" id="Phobius"/>
    </source>
</evidence>
<dbReference type="PANTHER" id="PTHR23501:SF5">
    <property type="entry name" value="TRANSPORT PROTEIN"/>
    <property type="match status" value="1"/>
</dbReference>